<comment type="caution">
    <text evidence="5">Lacks conserved residue(s) required for the propagation of feature annotation.</text>
</comment>
<feature type="region of interest" description="Disordered" evidence="6">
    <location>
        <begin position="428"/>
        <end position="460"/>
    </location>
</feature>
<dbReference type="eggNOG" id="COG1404">
    <property type="taxonomic scope" value="Bacteria"/>
</dbReference>
<dbReference type="PANTHER" id="PTHR43806:SF11">
    <property type="entry name" value="CEREVISIN-RELATED"/>
    <property type="match status" value="1"/>
</dbReference>
<dbReference type="Pfam" id="PF00082">
    <property type="entry name" value="Peptidase_S8"/>
    <property type="match status" value="1"/>
</dbReference>
<dbReference type="InterPro" id="IPR036852">
    <property type="entry name" value="Peptidase_S8/S53_dom_sf"/>
</dbReference>
<dbReference type="InterPro" id="IPR015500">
    <property type="entry name" value="Peptidase_S8_subtilisin-rel"/>
</dbReference>
<dbReference type="RefSeq" id="WP_008729710.1">
    <property type="nucleotide sequence ID" value="NZ_AKFT01000014.1"/>
</dbReference>
<feature type="chain" id="PRO_5003742796" evidence="7">
    <location>
        <begin position="38"/>
        <end position="497"/>
    </location>
</feature>
<comment type="caution">
    <text evidence="9">The sequence shown here is derived from an EMBL/GenBank/DDBJ whole genome shotgun (WGS) entry which is preliminary data.</text>
</comment>
<keyword evidence="10" id="KW-1185">Reference proteome</keyword>
<evidence type="ECO:0000256" key="6">
    <source>
        <dbReference type="SAM" id="MobiDB-lite"/>
    </source>
</evidence>
<dbReference type="AlphaFoldDB" id="J1HP60"/>
<comment type="similarity">
    <text evidence="1 5">Belongs to the peptidase S8 family.</text>
</comment>
<reference evidence="9 10" key="1">
    <citation type="submission" date="2012-05" db="EMBL/GenBank/DDBJ databases">
        <authorList>
            <person name="Harkins D.M."/>
            <person name="Madupu R."/>
            <person name="Durkin A.S."/>
            <person name="Torralba M."/>
            <person name="Methe B."/>
            <person name="Sutton G.G."/>
            <person name="Nelson K.E."/>
        </authorList>
    </citation>
    <scope>NUCLEOTIDE SEQUENCE [LARGE SCALE GENOMIC DNA]</scope>
    <source>
        <strain evidence="9 10">F0489</strain>
    </source>
</reference>
<evidence type="ECO:0000256" key="3">
    <source>
        <dbReference type="ARBA" id="ARBA00022801"/>
    </source>
</evidence>
<keyword evidence="4" id="KW-0720">Serine protease</keyword>
<evidence type="ECO:0000313" key="10">
    <source>
        <dbReference type="Proteomes" id="UP000002941"/>
    </source>
</evidence>
<dbReference type="PANTHER" id="PTHR43806">
    <property type="entry name" value="PEPTIDASE S8"/>
    <property type="match status" value="1"/>
</dbReference>
<dbReference type="InterPro" id="IPR000209">
    <property type="entry name" value="Peptidase_S8/S53_dom"/>
</dbReference>
<feature type="domain" description="Peptidase S8/S53" evidence="8">
    <location>
        <begin position="146"/>
        <end position="413"/>
    </location>
</feature>
<protein>
    <submittedName>
        <fullName evidence="9">Peptidase, S8/S53 family</fullName>
        <ecNumber evidence="9">3.4.21.-</ecNumber>
    </submittedName>
</protein>
<dbReference type="PATRIC" id="fig|1125718.3.peg.304"/>
<feature type="compositionally biased region" description="Pro residues" evidence="6">
    <location>
        <begin position="54"/>
        <end position="100"/>
    </location>
</feature>
<dbReference type="EC" id="3.4.21.-" evidence="9"/>
<sequence length="497" mass="51234">MMMIRGCRRGRGAALTALACATCVVLAVLAGPVGARADETSPAPPFNQRILPKQPSPRPTEQPTPEPTQEPTPEPTEQPTPEPTQQPTPEPTEQPTPEPTEQPTVSSPTRDSTVAGCEEDKTTFIPAVPPIVSQIGMERAWSITKGGGMTVAVVDSGVAEDNPHLDGALVPGTDLVNKKEKGSGTEDISGQGTAIAGAIGARSAPDSGLVGLAGEASIMPVRVFTNTSDEAVKAGNGPQPDRTAEGIRWAADKGAKIIVVPQALKEDSPALKEATEHATDSGALVIANAGDRQQSEKQDEEESQERYPAAYDGVVGVTALTSEGAASGAALRNEGIGLAVPAQAAPTTFLGNGDCVIAKDSPSSALATGYAGAVAALVAADHPDEPPEDWAYRLTVTALRTTPAEWSSSVGWGTIAPYPALTFIDDGTALGPENPRGSRIPESPAPVLASQPEPDFGPQQRRRLAGAVGIGGVTVLAMTLVTSRARRTQDADDSADW</sequence>
<gene>
    <name evidence="9" type="ORF">HMPREF1318_2067</name>
</gene>
<keyword evidence="3 9" id="KW-0378">Hydrolase</keyword>
<evidence type="ECO:0000313" key="9">
    <source>
        <dbReference type="EMBL" id="EJF47383.1"/>
    </source>
</evidence>
<dbReference type="EMBL" id="AKFT01000014">
    <property type="protein sequence ID" value="EJF47383.1"/>
    <property type="molecule type" value="Genomic_DNA"/>
</dbReference>
<dbReference type="GO" id="GO:0004252">
    <property type="term" value="F:serine-type endopeptidase activity"/>
    <property type="evidence" value="ECO:0007669"/>
    <property type="project" value="InterPro"/>
</dbReference>
<accession>J1HP60</accession>
<keyword evidence="7" id="KW-0732">Signal</keyword>
<evidence type="ECO:0000259" key="8">
    <source>
        <dbReference type="Pfam" id="PF00082"/>
    </source>
</evidence>
<evidence type="ECO:0000256" key="7">
    <source>
        <dbReference type="SAM" id="SignalP"/>
    </source>
</evidence>
<evidence type="ECO:0000256" key="5">
    <source>
        <dbReference type="PROSITE-ProRule" id="PRU01240"/>
    </source>
</evidence>
<organism evidence="9 10">
    <name type="scientific">Actinomyces massiliensis F0489</name>
    <dbReference type="NCBI Taxonomy" id="1125718"/>
    <lineage>
        <taxon>Bacteria</taxon>
        <taxon>Bacillati</taxon>
        <taxon>Actinomycetota</taxon>
        <taxon>Actinomycetes</taxon>
        <taxon>Actinomycetales</taxon>
        <taxon>Actinomycetaceae</taxon>
        <taxon>Actinomyces</taxon>
    </lineage>
</organism>
<dbReference type="eggNOG" id="COG1629">
    <property type="taxonomic scope" value="Bacteria"/>
</dbReference>
<dbReference type="SUPFAM" id="SSF52743">
    <property type="entry name" value="Subtilisin-like"/>
    <property type="match status" value="1"/>
</dbReference>
<dbReference type="InterPro" id="IPR050131">
    <property type="entry name" value="Peptidase_S8_subtilisin-like"/>
</dbReference>
<dbReference type="GO" id="GO:0006508">
    <property type="term" value="P:proteolysis"/>
    <property type="evidence" value="ECO:0007669"/>
    <property type="project" value="UniProtKB-KW"/>
</dbReference>
<dbReference type="Gene3D" id="3.40.50.200">
    <property type="entry name" value="Peptidase S8/S53 domain"/>
    <property type="match status" value="1"/>
</dbReference>
<name>J1HP60_9ACTO</name>
<feature type="signal peptide" evidence="7">
    <location>
        <begin position="1"/>
        <end position="37"/>
    </location>
</feature>
<dbReference type="Proteomes" id="UP000002941">
    <property type="component" value="Unassembled WGS sequence"/>
</dbReference>
<evidence type="ECO:0000256" key="4">
    <source>
        <dbReference type="ARBA" id="ARBA00022825"/>
    </source>
</evidence>
<dbReference type="PROSITE" id="PS00136">
    <property type="entry name" value="SUBTILASE_ASP"/>
    <property type="match status" value="1"/>
</dbReference>
<feature type="region of interest" description="Disordered" evidence="6">
    <location>
        <begin position="38"/>
        <end position="122"/>
    </location>
</feature>
<proteinExistence type="inferred from homology"/>
<dbReference type="PRINTS" id="PR00723">
    <property type="entry name" value="SUBTILISIN"/>
</dbReference>
<dbReference type="InterPro" id="IPR023827">
    <property type="entry name" value="Peptidase_S8_Asp-AS"/>
</dbReference>
<evidence type="ECO:0000256" key="2">
    <source>
        <dbReference type="ARBA" id="ARBA00022670"/>
    </source>
</evidence>
<keyword evidence="2" id="KW-0645">Protease</keyword>
<dbReference type="PROSITE" id="PS51892">
    <property type="entry name" value="SUBTILASE"/>
    <property type="match status" value="1"/>
</dbReference>
<evidence type="ECO:0000256" key="1">
    <source>
        <dbReference type="ARBA" id="ARBA00011073"/>
    </source>
</evidence>